<dbReference type="AlphaFoldDB" id="A0A246WTC7"/>
<dbReference type="Pfam" id="PF07690">
    <property type="entry name" value="MFS_1"/>
    <property type="match status" value="1"/>
</dbReference>
<keyword evidence="2" id="KW-0813">Transport</keyword>
<evidence type="ECO:0000256" key="3">
    <source>
        <dbReference type="ARBA" id="ARBA00022475"/>
    </source>
</evidence>
<reference evidence="9 10" key="1">
    <citation type="submission" date="2017-06" db="EMBL/GenBank/DDBJ databases">
        <title>Herbaspirillum phytohormonus sp. nov., isolated from the root nodule of Robinia pseudoacacia in lead-zinc mine.</title>
        <authorList>
            <person name="Fan M."/>
            <person name="Lin Y."/>
        </authorList>
    </citation>
    <scope>NUCLEOTIDE SEQUENCE [LARGE SCALE GENOMIC DNA]</scope>
    <source>
        <strain evidence="9 10">HZ10</strain>
    </source>
</reference>
<feature type="transmembrane region" description="Helical" evidence="7">
    <location>
        <begin position="446"/>
        <end position="466"/>
    </location>
</feature>
<feature type="transmembrane region" description="Helical" evidence="7">
    <location>
        <begin position="161"/>
        <end position="183"/>
    </location>
</feature>
<feature type="transmembrane region" description="Helical" evidence="7">
    <location>
        <begin position="417"/>
        <end position="440"/>
    </location>
</feature>
<dbReference type="CDD" id="cd17321">
    <property type="entry name" value="MFS_MMR_MDR_like"/>
    <property type="match status" value="1"/>
</dbReference>
<comment type="subcellular location">
    <subcellularLocation>
        <location evidence="1">Cell membrane</location>
        <topology evidence="1">Multi-pass membrane protein</topology>
    </subcellularLocation>
</comment>
<evidence type="ECO:0000256" key="7">
    <source>
        <dbReference type="SAM" id="Phobius"/>
    </source>
</evidence>
<evidence type="ECO:0000256" key="1">
    <source>
        <dbReference type="ARBA" id="ARBA00004651"/>
    </source>
</evidence>
<feature type="transmembrane region" description="Helical" evidence="7">
    <location>
        <begin position="103"/>
        <end position="122"/>
    </location>
</feature>
<dbReference type="Proteomes" id="UP000197596">
    <property type="component" value="Unassembled WGS sequence"/>
</dbReference>
<feature type="transmembrane region" description="Helical" evidence="7">
    <location>
        <begin position="352"/>
        <end position="372"/>
    </location>
</feature>
<keyword evidence="4 7" id="KW-0812">Transmembrane</keyword>
<dbReference type="PROSITE" id="PS50850">
    <property type="entry name" value="MFS"/>
    <property type="match status" value="1"/>
</dbReference>
<evidence type="ECO:0000313" key="10">
    <source>
        <dbReference type="Proteomes" id="UP000197596"/>
    </source>
</evidence>
<feature type="transmembrane region" description="Helical" evidence="7">
    <location>
        <begin position="189"/>
        <end position="211"/>
    </location>
</feature>
<feature type="transmembrane region" description="Helical" evidence="7">
    <location>
        <begin position="286"/>
        <end position="308"/>
    </location>
</feature>
<feature type="transmembrane region" description="Helical" evidence="7">
    <location>
        <begin position="320"/>
        <end position="340"/>
    </location>
</feature>
<evidence type="ECO:0000313" key="9">
    <source>
        <dbReference type="EMBL" id="OWY30236.1"/>
    </source>
</evidence>
<dbReference type="PANTHER" id="PTHR42718">
    <property type="entry name" value="MAJOR FACILITATOR SUPERFAMILY MULTIDRUG TRANSPORTER MFSC"/>
    <property type="match status" value="1"/>
</dbReference>
<dbReference type="SUPFAM" id="SSF103473">
    <property type="entry name" value="MFS general substrate transporter"/>
    <property type="match status" value="1"/>
</dbReference>
<keyword evidence="5 7" id="KW-1133">Transmembrane helix</keyword>
<keyword evidence="6 7" id="KW-0472">Membrane</keyword>
<proteinExistence type="predicted"/>
<dbReference type="GO" id="GO:0005886">
    <property type="term" value="C:plasma membrane"/>
    <property type="evidence" value="ECO:0007669"/>
    <property type="project" value="UniProtKB-SubCell"/>
</dbReference>
<dbReference type="EMBL" id="NJGU01000003">
    <property type="protein sequence ID" value="OWY30236.1"/>
    <property type="molecule type" value="Genomic_DNA"/>
</dbReference>
<evidence type="ECO:0000256" key="2">
    <source>
        <dbReference type="ARBA" id="ARBA00022448"/>
    </source>
</evidence>
<feature type="transmembrane region" description="Helical" evidence="7">
    <location>
        <begin position="246"/>
        <end position="266"/>
    </location>
</feature>
<feature type="transmembrane region" description="Helical" evidence="7">
    <location>
        <begin position="128"/>
        <end position="149"/>
    </location>
</feature>
<dbReference type="PRINTS" id="PR01036">
    <property type="entry name" value="TCRTETB"/>
</dbReference>
<dbReference type="InterPro" id="IPR036259">
    <property type="entry name" value="MFS_trans_sf"/>
</dbReference>
<evidence type="ECO:0000256" key="4">
    <source>
        <dbReference type="ARBA" id="ARBA00022692"/>
    </source>
</evidence>
<dbReference type="PANTHER" id="PTHR42718:SF46">
    <property type="entry name" value="BLR6921 PROTEIN"/>
    <property type="match status" value="1"/>
</dbReference>
<organism evidence="9 10">
    <name type="scientific">Herbaspirillum robiniae</name>
    <dbReference type="NCBI Taxonomy" id="2014887"/>
    <lineage>
        <taxon>Bacteria</taxon>
        <taxon>Pseudomonadati</taxon>
        <taxon>Pseudomonadota</taxon>
        <taxon>Betaproteobacteria</taxon>
        <taxon>Burkholderiales</taxon>
        <taxon>Oxalobacteraceae</taxon>
        <taxon>Herbaspirillum</taxon>
    </lineage>
</organism>
<name>A0A246WTC7_9BURK</name>
<sequence length="472" mass="49556">MRPFSVTRSGKLTVQVQTTNGAHEDADGLPKDQRILAIATVVLAVAIAVMDGSIANLALPSIAADLKATDADAIWIINSYQIAMAVCLLPLASLGEVVGYRRVYLTGLVLFTISSLACALSADMLQLSLARVLQGLGAAGILSVNTALIRFIYPSRLLGRAIGYNALVAGTSTALGPTVAGFILHFASWHWLFLINIPLGLLSLLIGWKALPYNPLSDRKYDLKSAVVCMLFIGLLLYTVDAIGHLQGWDVVLVCALLTAVSLVVLLKVQSATAPMLPLDLLRIRLFALSIGTSFCSFAAQMATFVMLPFMLQNHLGMSAARAGLLLTAWPIAVALTGVIAGKLSDRMSAGLLGGIGLAIMCVGLLSLLLVGQGTPDGVIVLMFAICGFGFGLFQSPNNRTLISSAPRSRTGGASGMLGTARLTGQTLGASVVAMMLTLYAAPYAQVLWCAAALAGAACLVSLSRLRFHREQ</sequence>
<feature type="transmembrane region" description="Helical" evidence="7">
    <location>
        <begin position="35"/>
        <end position="54"/>
    </location>
</feature>
<dbReference type="InterPro" id="IPR020846">
    <property type="entry name" value="MFS_dom"/>
</dbReference>
<dbReference type="InterPro" id="IPR011701">
    <property type="entry name" value="MFS"/>
</dbReference>
<accession>A0A246WTC7</accession>
<comment type="caution">
    <text evidence="9">The sequence shown here is derived from an EMBL/GenBank/DDBJ whole genome shotgun (WGS) entry which is preliminary data.</text>
</comment>
<keyword evidence="3" id="KW-1003">Cell membrane</keyword>
<dbReference type="GO" id="GO:0022857">
    <property type="term" value="F:transmembrane transporter activity"/>
    <property type="evidence" value="ECO:0007669"/>
    <property type="project" value="InterPro"/>
</dbReference>
<protein>
    <submittedName>
        <fullName evidence="9">MFS transporter</fullName>
    </submittedName>
</protein>
<feature type="transmembrane region" description="Helical" evidence="7">
    <location>
        <begin position="223"/>
        <end position="240"/>
    </location>
</feature>
<feature type="transmembrane region" description="Helical" evidence="7">
    <location>
        <begin position="74"/>
        <end position="91"/>
    </location>
</feature>
<evidence type="ECO:0000256" key="5">
    <source>
        <dbReference type="ARBA" id="ARBA00022989"/>
    </source>
</evidence>
<evidence type="ECO:0000259" key="8">
    <source>
        <dbReference type="PROSITE" id="PS50850"/>
    </source>
</evidence>
<feature type="transmembrane region" description="Helical" evidence="7">
    <location>
        <begin position="378"/>
        <end position="396"/>
    </location>
</feature>
<evidence type="ECO:0000256" key="6">
    <source>
        <dbReference type="ARBA" id="ARBA00023136"/>
    </source>
</evidence>
<dbReference type="Gene3D" id="1.20.1250.20">
    <property type="entry name" value="MFS general substrate transporter like domains"/>
    <property type="match status" value="1"/>
</dbReference>
<dbReference type="Gene3D" id="1.20.1720.10">
    <property type="entry name" value="Multidrug resistance protein D"/>
    <property type="match status" value="1"/>
</dbReference>
<gene>
    <name evidence="9" type="ORF">CEJ42_06430</name>
</gene>
<feature type="domain" description="Major facilitator superfamily (MFS) profile" evidence="8">
    <location>
        <begin position="37"/>
        <end position="472"/>
    </location>
</feature>